<proteinExistence type="predicted"/>
<dbReference type="AlphaFoldDB" id="A0AAD5G7X7"/>
<dbReference type="EMBL" id="JAMZMK010010659">
    <property type="protein sequence ID" value="KAI7730751.1"/>
    <property type="molecule type" value="Genomic_DNA"/>
</dbReference>
<name>A0AAD5G7X7_AMBAR</name>
<gene>
    <name evidence="1" type="ORF">M8C21_017496</name>
</gene>
<protein>
    <submittedName>
        <fullName evidence="1">Uncharacterized protein</fullName>
    </submittedName>
</protein>
<evidence type="ECO:0000313" key="1">
    <source>
        <dbReference type="EMBL" id="KAI7730751.1"/>
    </source>
</evidence>
<organism evidence="1 2">
    <name type="scientific">Ambrosia artemisiifolia</name>
    <name type="common">Common ragweed</name>
    <dbReference type="NCBI Taxonomy" id="4212"/>
    <lineage>
        <taxon>Eukaryota</taxon>
        <taxon>Viridiplantae</taxon>
        <taxon>Streptophyta</taxon>
        <taxon>Embryophyta</taxon>
        <taxon>Tracheophyta</taxon>
        <taxon>Spermatophyta</taxon>
        <taxon>Magnoliopsida</taxon>
        <taxon>eudicotyledons</taxon>
        <taxon>Gunneridae</taxon>
        <taxon>Pentapetalae</taxon>
        <taxon>asterids</taxon>
        <taxon>campanulids</taxon>
        <taxon>Asterales</taxon>
        <taxon>Asteraceae</taxon>
        <taxon>Asteroideae</taxon>
        <taxon>Heliantheae alliance</taxon>
        <taxon>Heliantheae</taxon>
        <taxon>Ambrosia</taxon>
    </lineage>
</organism>
<reference evidence="1" key="1">
    <citation type="submission" date="2022-06" db="EMBL/GenBank/DDBJ databases">
        <title>Uncovering the hologenomic basis of an extraordinary plant invasion.</title>
        <authorList>
            <person name="Bieker V.C."/>
            <person name="Martin M.D."/>
            <person name="Gilbert T."/>
            <person name="Hodgins K."/>
            <person name="Battlay P."/>
            <person name="Petersen B."/>
            <person name="Wilson J."/>
        </authorList>
    </citation>
    <scope>NUCLEOTIDE SEQUENCE</scope>
    <source>
        <strain evidence="1">AA19_3_7</strain>
        <tissue evidence="1">Leaf</tissue>
    </source>
</reference>
<comment type="caution">
    <text evidence="1">The sequence shown here is derived from an EMBL/GenBank/DDBJ whole genome shotgun (WGS) entry which is preliminary data.</text>
</comment>
<evidence type="ECO:0000313" key="2">
    <source>
        <dbReference type="Proteomes" id="UP001206925"/>
    </source>
</evidence>
<sequence length="25" mass="2984">MFMIILCFSLFVFVLLSTNTTEREK</sequence>
<dbReference type="Proteomes" id="UP001206925">
    <property type="component" value="Unassembled WGS sequence"/>
</dbReference>
<keyword evidence="2" id="KW-1185">Reference proteome</keyword>
<accession>A0AAD5G7X7</accession>